<dbReference type="PANTHER" id="PTHR42770">
    <property type="entry name" value="AMINO ACID TRANSPORTER-RELATED"/>
    <property type="match status" value="1"/>
</dbReference>
<dbReference type="AlphaFoldDB" id="A0A8J3NII0"/>
<feature type="transmembrane region" description="Helical" evidence="6">
    <location>
        <begin position="57"/>
        <end position="78"/>
    </location>
</feature>
<dbReference type="Gene3D" id="1.20.1740.10">
    <property type="entry name" value="Amino acid/polyamine transporter I"/>
    <property type="match status" value="1"/>
</dbReference>
<evidence type="ECO:0000313" key="7">
    <source>
        <dbReference type="EMBL" id="GIF80878.1"/>
    </source>
</evidence>
<dbReference type="InterPro" id="IPR002293">
    <property type="entry name" value="AA/rel_permease1"/>
</dbReference>
<evidence type="ECO:0000256" key="2">
    <source>
        <dbReference type="ARBA" id="ARBA00022475"/>
    </source>
</evidence>
<feature type="transmembrane region" description="Helical" evidence="6">
    <location>
        <begin position="139"/>
        <end position="158"/>
    </location>
</feature>
<feature type="transmembrane region" description="Helical" evidence="6">
    <location>
        <begin position="344"/>
        <end position="365"/>
    </location>
</feature>
<feature type="transmembrane region" description="Helical" evidence="6">
    <location>
        <begin position="371"/>
        <end position="398"/>
    </location>
</feature>
<dbReference type="InterPro" id="IPR050367">
    <property type="entry name" value="APC_superfamily"/>
</dbReference>
<evidence type="ECO:0000256" key="1">
    <source>
        <dbReference type="ARBA" id="ARBA00004651"/>
    </source>
</evidence>
<evidence type="ECO:0000256" key="3">
    <source>
        <dbReference type="ARBA" id="ARBA00022692"/>
    </source>
</evidence>
<gene>
    <name evidence="7" type="ORF">Cba03nite_22270</name>
</gene>
<dbReference type="EMBL" id="BONF01000011">
    <property type="protein sequence ID" value="GIF80878.1"/>
    <property type="molecule type" value="Genomic_DNA"/>
</dbReference>
<feature type="transmembrane region" description="Helical" evidence="6">
    <location>
        <begin position="410"/>
        <end position="429"/>
    </location>
</feature>
<feature type="transmembrane region" description="Helical" evidence="6">
    <location>
        <begin position="27"/>
        <end position="51"/>
    </location>
</feature>
<feature type="transmembrane region" description="Helical" evidence="6">
    <location>
        <begin position="204"/>
        <end position="223"/>
    </location>
</feature>
<evidence type="ECO:0000313" key="8">
    <source>
        <dbReference type="Proteomes" id="UP000601223"/>
    </source>
</evidence>
<evidence type="ECO:0000256" key="5">
    <source>
        <dbReference type="ARBA" id="ARBA00023136"/>
    </source>
</evidence>
<dbReference type="Proteomes" id="UP000601223">
    <property type="component" value="Unassembled WGS sequence"/>
</dbReference>
<comment type="subcellular location">
    <subcellularLocation>
        <location evidence="1">Cell membrane</location>
        <topology evidence="1">Multi-pass membrane protein</topology>
    </subcellularLocation>
</comment>
<feature type="transmembrane region" description="Helical" evidence="6">
    <location>
        <begin position="243"/>
        <end position="262"/>
    </location>
</feature>
<dbReference type="RefSeq" id="WP_203744898.1">
    <property type="nucleotide sequence ID" value="NZ_BONF01000011.1"/>
</dbReference>
<organism evidence="7 8">
    <name type="scientific">Catellatospora bangladeshensis</name>
    <dbReference type="NCBI Taxonomy" id="310355"/>
    <lineage>
        <taxon>Bacteria</taxon>
        <taxon>Bacillati</taxon>
        <taxon>Actinomycetota</taxon>
        <taxon>Actinomycetes</taxon>
        <taxon>Micromonosporales</taxon>
        <taxon>Micromonosporaceae</taxon>
        <taxon>Catellatospora</taxon>
    </lineage>
</organism>
<evidence type="ECO:0000256" key="6">
    <source>
        <dbReference type="SAM" id="Phobius"/>
    </source>
</evidence>
<feature type="transmembrane region" description="Helical" evidence="6">
    <location>
        <begin position="449"/>
        <end position="469"/>
    </location>
</feature>
<dbReference type="GO" id="GO:0022857">
    <property type="term" value="F:transmembrane transporter activity"/>
    <property type="evidence" value="ECO:0007669"/>
    <property type="project" value="InterPro"/>
</dbReference>
<dbReference type="PANTHER" id="PTHR42770:SF16">
    <property type="entry name" value="AMINO ACID PERMEASE"/>
    <property type="match status" value="1"/>
</dbReference>
<keyword evidence="8" id="KW-1185">Reference proteome</keyword>
<name>A0A8J3NII0_9ACTN</name>
<feature type="transmembrane region" description="Helical" evidence="6">
    <location>
        <begin position="301"/>
        <end position="323"/>
    </location>
</feature>
<reference evidence="7 8" key="1">
    <citation type="submission" date="2021-01" db="EMBL/GenBank/DDBJ databases">
        <title>Whole genome shotgun sequence of Catellatospora bangladeshensis NBRC 107357.</title>
        <authorList>
            <person name="Komaki H."/>
            <person name="Tamura T."/>
        </authorList>
    </citation>
    <scope>NUCLEOTIDE SEQUENCE [LARGE SCALE GENOMIC DNA]</scope>
    <source>
        <strain evidence="7 8">NBRC 107357</strain>
    </source>
</reference>
<keyword evidence="2" id="KW-1003">Cell membrane</keyword>
<accession>A0A8J3NII0</accession>
<dbReference type="GO" id="GO:0005886">
    <property type="term" value="C:plasma membrane"/>
    <property type="evidence" value="ECO:0007669"/>
    <property type="project" value="UniProtKB-SubCell"/>
</dbReference>
<proteinExistence type="predicted"/>
<comment type="caution">
    <text evidence="7">The sequence shown here is derived from an EMBL/GenBank/DDBJ whole genome shotgun (WGS) entry which is preliminary data.</text>
</comment>
<keyword evidence="5 6" id="KW-0472">Membrane</keyword>
<dbReference type="PIRSF" id="PIRSF006060">
    <property type="entry name" value="AA_transporter"/>
    <property type="match status" value="1"/>
</dbReference>
<feature type="transmembrane region" description="Helical" evidence="6">
    <location>
        <begin position="165"/>
        <end position="184"/>
    </location>
</feature>
<sequence>MPFARIPATSSNVANTLARSKLGTPAVVVFVMAAAAPLTVTAGGATSGFAITGSKGIPVAYLAVAVILALFAVGYVAMSRHVVNAGSFYSYVSQGLGKPTGVAAAFVAVLAYNAMQIGLYGGFGAVLSGWLHDRFGISIAWWLCALIGWAIVAVLGVLRIDLNGHVLAVMLAAEVAVAGLFAIVMVTHPAEGSVSFSTLSPSYLIAPGIGAALVTAVTGFVGFEATTVFSEETKDPRRTVARATYIAVAITGLLYGGSAWALTVASGPDKIVPDAQQYSTELIFKLVQPQLGQFFVDLGHMLFVTSLFAALLSFHHTVGRYLFSLGREKVLPSFLGRTSRVTGAPKWGSVTQSVLALVVLIGYAIAHADPIVHLFFWVTVSGGLGVLILMTLTSAAVIGFFGRDRLGENIWRRVIAPVLATIALGWVLYLTIDQFDVLLGVTPDSPLRWLFPASFGVAAIAGLVWAGLLKAWSPAVYEAIGMGVNAASANPFAPAAPLAEARQP</sequence>
<keyword evidence="3 6" id="KW-0812">Transmembrane</keyword>
<evidence type="ECO:0000256" key="4">
    <source>
        <dbReference type="ARBA" id="ARBA00022989"/>
    </source>
</evidence>
<dbReference type="Pfam" id="PF13520">
    <property type="entry name" value="AA_permease_2"/>
    <property type="match status" value="1"/>
</dbReference>
<feature type="transmembrane region" description="Helical" evidence="6">
    <location>
        <begin position="99"/>
        <end position="119"/>
    </location>
</feature>
<protein>
    <submittedName>
        <fullName evidence="7">Amino acid permease</fullName>
    </submittedName>
</protein>
<keyword evidence="4 6" id="KW-1133">Transmembrane helix</keyword>